<dbReference type="Gene3D" id="3.30.70.20">
    <property type="match status" value="1"/>
</dbReference>
<dbReference type="RefSeq" id="WP_173160150.1">
    <property type="nucleotide sequence ID" value="NZ_AP022871.1"/>
</dbReference>
<protein>
    <recommendedName>
        <fullName evidence="3">Ferredoxin</fullName>
    </recommendedName>
</protein>
<dbReference type="KEGG" id="psuu:Psuf_059400"/>
<accession>A0A6F8YR50</accession>
<dbReference type="Pfam" id="PF13370">
    <property type="entry name" value="Fer4_13"/>
    <property type="match status" value="1"/>
</dbReference>
<reference evidence="1 2" key="1">
    <citation type="submission" date="2020-03" db="EMBL/GenBank/DDBJ databases">
        <title>Whole genome shotgun sequence of Phytohabitans suffuscus NBRC 105367.</title>
        <authorList>
            <person name="Komaki H."/>
            <person name="Tamura T."/>
        </authorList>
    </citation>
    <scope>NUCLEOTIDE SEQUENCE [LARGE SCALE GENOMIC DNA]</scope>
    <source>
        <strain evidence="1 2">NBRC 105367</strain>
    </source>
</reference>
<sequence>MRAQVDPQVCTLSGYCSATSPDLFVLGEAHAEVRRDPIDDEHREAALEAEAVCPTAAIRLIDL</sequence>
<keyword evidence="2" id="KW-1185">Reference proteome</keyword>
<dbReference type="EMBL" id="AP022871">
    <property type="protein sequence ID" value="BCB88627.1"/>
    <property type="molecule type" value="Genomic_DNA"/>
</dbReference>
<gene>
    <name evidence="1" type="ORF">Psuf_059400</name>
</gene>
<evidence type="ECO:0000313" key="1">
    <source>
        <dbReference type="EMBL" id="BCB88627.1"/>
    </source>
</evidence>
<evidence type="ECO:0000313" key="2">
    <source>
        <dbReference type="Proteomes" id="UP000503011"/>
    </source>
</evidence>
<proteinExistence type="predicted"/>
<evidence type="ECO:0008006" key="3">
    <source>
        <dbReference type="Google" id="ProtNLM"/>
    </source>
</evidence>
<organism evidence="1 2">
    <name type="scientific">Phytohabitans suffuscus</name>
    <dbReference type="NCBI Taxonomy" id="624315"/>
    <lineage>
        <taxon>Bacteria</taxon>
        <taxon>Bacillati</taxon>
        <taxon>Actinomycetota</taxon>
        <taxon>Actinomycetes</taxon>
        <taxon>Micromonosporales</taxon>
        <taxon>Micromonosporaceae</taxon>
    </lineage>
</organism>
<name>A0A6F8YR50_9ACTN</name>
<reference evidence="1 2" key="2">
    <citation type="submission" date="2020-03" db="EMBL/GenBank/DDBJ databases">
        <authorList>
            <person name="Ichikawa N."/>
            <person name="Kimura A."/>
            <person name="Kitahashi Y."/>
            <person name="Uohara A."/>
        </authorList>
    </citation>
    <scope>NUCLEOTIDE SEQUENCE [LARGE SCALE GENOMIC DNA]</scope>
    <source>
        <strain evidence="1 2">NBRC 105367</strain>
    </source>
</reference>
<dbReference type="Proteomes" id="UP000503011">
    <property type="component" value="Chromosome"/>
</dbReference>
<dbReference type="AlphaFoldDB" id="A0A6F8YR50"/>
<dbReference type="SUPFAM" id="SSF54862">
    <property type="entry name" value="4Fe-4S ferredoxins"/>
    <property type="match status" value="1"/>
</dbReference>